<accession>A0A451A3W6</accession>
<sequence>MKRVLEETTADLADAFSINCLRYRMHSPAIGIDLPRLLFDSDTHGGFDPNFTFTIKTPGKISLIPKTIVNYKDPSEVSPQTDR</sequence>
<dbReference type="EMBL" id="CAADFY010000228">
    <property type="protein sequence ID" value="VFK60739.1"/>
    <property type="molecule type" value="Genomic_DNA"/>
</dbReference>
<organism evidence="1">
    <name type="scientific">Candidatus Kentrum sp. TUN</name>
    <dbReference type="NCBI Taxonomy" id="2126343"/>
    <lineage>
        <taxon>Bacteria</taxon>
        <taxon>Pseudomonadati</taxon>
        <taxon>Pseudomonadota</taxon>
        <taxon>Gammaproteobacteria</taxon>
        <taxon>Candidatus Kentrum</taxon>
    </lineage>
</organism>
<evidence type="ECO:0000313" key="2">
    <source>
        <dbReference type="EMBL" id="VFK70030.1"/>
    </source>
</evidence>
<reference evidence="1" key="1">
    <citation type="submission" date="2019-02" db="EMBL/GenBank/DDBJ databases">
        <authorList>
            <person name="Gruber-Vodicka R. H."/>
            <person name="Seah K. B. B."/>
        </authorList>
    </citation>
    <scope>NUCLEOTIDE SEQUENCE</scope>
    <source>
        <strain evidence="2">BECK_BY2</strain>
        <strain evidence="1">BECK_BY3</strain>
    </source>
</reference>
<dbReference type="AlphaFoldDB" id="A0A451A3W6"/>
<proteinExistence type="predicted"/>
<gene>
    <name evidence="2" type="ORF">BECKTUN1418E_GA0071001_12292</name>
    <name evidence="1" type="ORF">BECKTUN1418F_GA0071002_12282</name>
</gene>
<name>A0A451A3W6_9GAMM</name>
<evidence type="ECO:0000313" key="1">
    <source>
        <dbReference type="EMBL" id="VFK60739.1"/>
    </source>
</evidence>
<protein>
    <submittedName>
        <fullName evidence="1">Uncharacterized protein</fullName>
    </submittedName>
</protein>
<dbReference type="EMBL" id="CAADFV010000229">
    <property type="protein sequence ID" value="VFK70030.1"/>
    <property type="molecule type" value="Genomic_DNA"/>
</dbReference>